<keyword evidence="4 12" id="KW-0812">Transmembrane</keyword>
<dbReference type="SUPFAM" id="SSF56112">
    <property type="entry name" value="Protein kinase-like (PK-like)"/>
    <property type="match status" value="1"/>
</dbReference>
<dbReference type="RefSeq" id="XP_056850710.1">
    <property type="nucleotide sequence ID" value="XM_056994730.1"/>
</dbReference>
<dbReference type="GO" id="GO:0005524">
    <property type="term" value="F:ATP binding"/>
    <property type="evidence" value="ECO:0007669"/>
    <property type="project" value="UniProtKB-KW"/>
</dbReference>
<protein>
    <submittedName>
        <fullName evidence="15">LOW QUALITY PROTEIN: probable inactive receptor kinase At5g53320</fullName>
    </submittedName>
</protein>
<evidence type="ECO:0000256" key="6">
    <source>
        <dbReference type="ARBA" id="ARBA00022737"/>
    </source>
</evidence>
<evidence type="ECO:0000256" key="4">
    <source>
        <dbReference type="ARBA" id="ARBA00022692"/>
    </source>
</evidence>
<dbReference type="InterPro" id="IPR013210">
    <property type="entry name" value="LRR_N_plant-typ"/>
</dbReference>
<keyword evidence="9 12" id="KW-1133">Transmembrane helix</keyword>
<evidence type="ECO:0000256" key="12">
    <source>
        <dbReference type="SAM" id="Phobius"/>
    </source>
</evidence>
<reference evidence="14" key="1">
    <citation type="journal article" date="2019" name="Database">
        <title>The radish genome database (RadishGD): an integrated information resource for radish genomics.</title>
        <authorList>
            <person name="Yu H.J."/>
            <person name="Baek S."/>
            <person name="Lee Y.J."/>
            <person name="Cho A."/>
            <person name="Mun J.H."/>
        </authorList>
    </citation>
    <scope>NUCLEOTIDE SEQUENCE [LARGE SCALE GENOMIC DNA]</scope>
    <source>
        <strain evidence="14">cv. WK10039</strain>
    </source>
</reference>
<comment type="subcellular location">
    <subcellularLocation>
        <location evidence="1">Membrane</location>
    </subcellularLocation>
</comment>
<dbReference type="Pfam" id="PF13855">
    <property type="entry name" value="LRR_8"/>
    <property type="match status" value="1"/>
</dbReference>
<evidence type="ECO:0000313" key="15">
    <source>
        <dbReference type="RefSeq" id="XP_056850710.1"/>
    </source>
</evidence>
<organism evidence="14 15">
    <name type="scientific">Raphanus sativus</name>
    <name type="common">Radish</name>
    <name type="synonym">Raphanus raphanistrum var. sativus</name>
    <dbReference type="NCBI Taxonomy" id="3726"/>
    <lineage>
        <taxon>Eukaryota</taxon>
        <taxon>Viridiplantae</taxon>
        <taxon>Streptophyta</taxon>
        <taxon>Embryophyta</taxon>
        <taxon>Tracheophyta</taxon>
        <taxon>Spermatophyta</taxon>
        <taxon>Magnoliopsida</taxon>
        <taxon>eudicotyledons</taxon>
        <taxon>Gunneridae</taxon>
        <taxon>Pentapetalae</taxon>
        <taxon>rosids</taxon>
        <taxon>malvids</taxon>
        <taxon>Brassicales</taxon>
        <taxon>Brassicaceae</taxon>
        <taxon>Brassiceae</taxon>
        <taxon>Raphanus</taxon>
    </lineage>
</organism>
<feature type="compositionally biased region" description="Polar residues" evidence="11">
    <location>
        <begin position="630"/>
        <end position="652"/>
    </location>
</feature>
<dbReference type="AlphaFoldDB" id="A0A9W3CGI1"/>
<dbReference type="GO" id="GO:0016020">
    <property type="term" value="C:membrane"/>
    <property type="evidence" value="ECO:0007669"/>
    <property type="project" value="UniProtKB-SubCell"/>
</dbReference>
<evidence type="ECO:0000256" key="8">
    <source>
        <dbReference type="ARBA" id="ARBA00022840"/>
    </source>
</evidence>
<evidence type="ECO:0000256" key="1">
    <source>
        <dbReference type="ARBA" id="ARBA00004370"/>
    </source>
</evidence>
<name>A0A9W3CGI1_RAPSA</name>
<dbReference type="GeneID" id="108824722"/>
<evidence type="ECO:0000256" key="3">
    <source>
        <dbReference type="ARBA" id="ARBA00022614"/>
    </source>
</evidence>
<feature type="region of interest" description="Disordered" evidence="11">
    <location>
        <begin position="325"/>
        <end position="347"/>
    </location>
</feature>
<dbReference type="Pfam" id="PF08263">
    <property type="entry name" value="LRRNT_2"/>
    <property type="match status" value="1"/>
</dbReference>
<evidence type="ECO:0000256" key="5">
    <source>
        <dbReference type="ARBA" id="ARBA00022729"/>
    </source>
</evidence>
<dbReference type="FunFam" id="3.80.10.10:FF:000234">
    <property type="entry name" value="Probable inactive receptor kinase RLK902"/>
    <property type="match status" value="1"/>
</dbReference>
<dbReference type="InterPro" id="IPR011009">
    <property type="entry name" value="Kinase-like_dom_sf"/>
</dbReference>
<dbReference type="Pfam" id="PF07714">
    <property type="entry name" value="PK_Tyr_Ser-Thr"/>
    <property type="match status" value="1"/>
</dbReference>
<keyword evidence="6" id="KW-0677">Repeat</keyword>
<keyword evidence="15" id="KW-0675">Receptor</keyword>
<dbReference type="Gene3D" id="1.10.510.10">
    <property type="entry name" value="Transferase(Phosphotransferase) domain 1"/>
    <property type="match status" value="1"/>
</dbReference>
<sequence length="652" mass="72605">MTILSGDCFFSTFKKVPSCCPTKVYNFVTLLYTHASLPLHFTLKPVFPPPKNKQTLKRKSQVVINLVLVLIGVFFCIEAETIKEDKHTLLQFVSNISHSHSLNWSPTLSICTKWTGVQCDSHNSSVIGLYLAATDLRGHLELSTIARLTNLRFLSLSSNNISGPFPSSLQALKNLTELRLDLNEFSGPLPSDFSSWEHLRVLDLSHNRFNGSIPSSFEKLTQLHSLNLSSNKFSGEIPNLHIPGLKLLNIAHNNLTGTVPKSLQRFPLSAFVGNNLAHVPSSSLRRQTKHHHNHIVLGVALSTCFALLSLVAILLVIIRNREMQRRSTEDKPSKRRKDSDPNLGGGDNKIVFFQGKNLVFDLEDLLRASAEVLGKGPFGTTYKVDLEDSTTIVVKRIKEVCVPQREFEQQIEHLGNIKHENVATLRGYFYSKDEKLVVYDYCEHGSLSSLLHGQRCDWETRLKMVYGTAKGVAHIHSQSGGGRLVHGNIKSSNVFLNAKGYGSISGAGMATLMHSLPRNAFGYRAPEITDTRKGTQPSDVYSFGVLIFEVLIGKSEVGNLVRWVNSVVREEWTGEVFDEELMRCTQVEEEMVVMLQIGMVCTAKLPEKRPNMNEVVRMVEEIRPEKLVSGNRSEVSTGSTPIGSVSGSPYIL</sequence>
<keyword evidence="10 12" id="KW-0472">Membrane</keyword>
<dbReference type="InterPro" id="IPR001245">
    <property type="entry name" value="Ser-Thr/Tyr_kinase_cat_dom"/>
</dbReference>
<keyword evidence="2" id="KW-0597">Phosphoprotein</keyword>
<dbReference type="SUPFAM" id="SSF52058">
    <property type="entry name" value="L domain-like"/>
    <property type="match status" value="1"/>
</dbReference>
<evidence type="ECO:0000256" key="11">
    <source>
        <dbReference type="SAM" id="MobiDB-lite"/>
    </source>
</evidence>
<reference evidence="15" key="2">
    <citation type="submission" date="2025-08" db="UniProtKB">
        <authorList>
            <consortium name="RefSeq"/>
        </authorList>
    </citation>
    <scope>IDENTIFICATION</scope>
    <source>
        <tissue evidence="15">Leaf</tissue>
    </source>
</reference>
<feature type="compositionally biased region" description="Basic and acidic residues" evidence="11">
    <location>
        <begin position="325"/>
        <end position="340"/>
    </location>
</feature>
<proteinExistence type="predicted"/>
<evidence type="ECO:0000256" key="2">
    <source>
        <dbReference type="ARBA" id="ARBA00022553"/>
    </source>
</evidence>
<dbReference type="PANTHER" id="PTHR48010">
    <property type="entry name" value="OS05G0588300 PROTEIN"/>
    <property type="match status" value="1"/>
</dbReference>
<evidence type="ECO:0000256" key="7">
    <source>
        <dbReference type="ARBA" id="ARBA00022741"/>
    </source>
</evidence>
<keyword evidence="15" id="KW-0418">Kinase</keyword>
<evidence type="ECO:0000256" key="9">
    <source>
        <dbReference type="ARBA" id="ARBA00022989"/>
    </source>
</evidence>
<dbReference type="PROSITE" id="PS50011">
    <property type="entry name" value="PROTEIN_KINASE_DOM"/>
    <property type="match status" value="1"/>
</dbReference>
<keyword evidence="5" id="KW-0732">Signal</keyword>
<dbReference type="Proteomes" id="UP000504610">
    <property type="component" value="Chromosome 9"/>
</dbReference>
<accession>A0A9W3CGI1</accession>
<dbReference type="InterPro" id="IPR000719">
    <property type="entry name" value="Prot_kinase_dom"/>
</dbReference>
<dbReference type="OrthoDB" id="676979at2759"/>
<dbReference type="GO" id="GO:0004672">
    <property type="term" value="F:protein kinase activity"/>
    <property type="evidence" value="ECO:0007669"/>
    <property type="project" value="InterPro"/>
</dbReference>
<dbReference type="Pfam" id="PF00560">
    <property type="entry name" value="LRR_1"/>
    <property type="match status" value="2"/>
</dbReference>
<dbReference type="InterPro" id="IPR050994">
    <property type="entry name" value="At_inactive_RLKs"/>
</dbReference>
<dbReference type="Gene3D" id="3.80.10.10">
    <property type="entry name" value="Ribonuclease Inhibitor"/>
    <property type="match status" value="2"/>
</dbReference>
<keyword evidence="3" id="KW-0433">Leucine-rich repeat</keyword>
<dbReference type="FunFam" id="1.10.510.10:FF:001283">
    <property type="entry name" value="Probable inactive receptor kinase At5g53320"/>
    <property type="match status" value="1"/>
</dbReference>
<feature type="transmembrane region" description="Helical" evidence="12">
    <location>
        <begin position="295"/>
        <end position="318"/>
    </location>
</feature>
<keyword evidence="7" id="KW-0547">Nucleotide-binding</keyword>
<feature type="region of interest" description="Disordered" evidence="11">
    <location>
        <begin position="629"/>
        <end position="652"/>
    </location>
</feature>
<dbReference type="InterPro" id="IPR032675">
    <property type="entry name" value="LRR_dom_sf"/>
</dbReference>
<evidence type="ECO:0000259" key="13">
    <source>
        <dbReference type="PROSITE" id="PS50011"/>
    </source>
</evidence>
<dbReference type="InterPro" id="IPR001611">
    <property type="entry name" value="Leu-rich_rpt"/>
</dbReference>
<keyword evidence="14" id="KW-1185">Reference proteome</keyword>
<keyword evidence="15" id="KW-0808">Transferase</keyword>
<gene>
    <name evidence="15" type="primary">LOC108824722</name>
</gene>
<feature type="domain" description="Protein kinase" evidence="13">
    <location>
        <begin position="367"/>
        <end position="622"/>
    </location>
</feature>
<dbReference type="KEGG" id="rsz:108824722"/>
<evidence type="ECO:0000313" key="14">
    <source>
        <dbReference type="Proteomes" id="UP000504610"/>
    </source>
</evidence>
<dbReference type="FunFam" id="3.30.200.20:FF:000307">
    <property type="entry name" value="pollen receptor-like kinase 1"/>
    <property type="match status" value="1"/>
</dbReference>
<evidence type="ECO:0000256" key="10">
    <source>
        <dbReference type="ARBA" id="ARBA00023136"/>
    </source>
</evidence>
<feature type="transmembrane region" description="Helical" evidence="12">
    <location>
        <begin position="62"/>
        <end position="82"/>
    </location>
</feature>
<keyword evidence="8" id="KW-0067">ATP-binding</keyword>
<dbReference type="PANTHER" id="PTHR48010:SF1">
    <property type="entry name" value="PROTEIN KINASE DOMAIN-CONTAINING PROTEIN"/>
    <property type="match status" value="1"/>
</dbReference>
<dbReference type="Gene3D" id="3.30.200.20">
    <property type="entry name" value="Phosphorylase Kinase, domain 1"/>
    <property type="match status" value="1"/>
</dbReference>